<dbReference type="PANTHER" id="PTHR37813:SF1">
    <property type="entry name" value="FELS-2 PROPHAGE PROTEIN"/>
    <property type="match status" value="1"/>
</dbReference>
<dbReference type="PANTHER" id="PTHR37813">
    <property type="entry name" value="FELS-2 PROPHAGE PROTEIN"/>
    <property type="match status" value="1"/>
</dbReference>
<keyword evidence="3" id="KW-0472">Membrane</keyword>
<reference evidence="5" key="1">
    <citation type="journal article" date="2021" name="Proc. Natl. Acad. Sci. U.S.A.">
        <title>A Catalog of Tens of Thousands of Viruses from Human Metagenomes Reveals Hidden Associations with Chronic Diseases.</title>
        <authorList>
            <person name="Tisza M.J."/>
            <person name="Buck C.B."/>
        </authorList>
    </citation>
    <scope>NUCLEOTIDE SEQUENCE</scope>
    <source>
        <strain evidence="5">Ctu3532</strain>
    </source>
</reference>
<keyword evidence="3" id="KW-1133">Transmembrane helix</keyword>
<sequence length="1128" mass="116070">MAKNKALELSIKIAGSVDKSLMSAVTQTNHLMGSLTTGMSKLGTAGLATMGAIATATAAGIAKCTDEAAKLTNSMAPMMRYVDGLSESANTTAKQAAVNLKAMRGYIQDLSTDIPRTTDQLATMSAALGQSGIDAAEQMKSGILRDTAIAATAMDLEDKLAGDYMAKWEESFKFNHEQVMELMDQINYLGANNATTAAEIAQSVNQAASMGQIAGVDPAATAALATAMQATGVATDRVGTSISRIYTNISKGANATKAQKTMWQELGFSAEGIAKSMQSDGIGTLQQVFAAINDLPDERKVAALNTLFGQWAIEGGAKVTQNLALLGKTLSEVNDQSLYTGSMEREFLIQASTPEAVDTMLSNAKAALMQDVGQAFLPAKKAFGQTMIDFLNQVRKNVPQLTTLAETLGTLASNGIERLGAALEKALPYIQKGLDYLANNGDQVAGTIGKMAAVFAGMKLAPGIAQVLGGAGNLLFGSGSGGKRSGGLLGGVKNLFTGGQNAAANMRSILGIGMTEAGKQSGGLFQKIAAGIGGAFSGGKNWGGVNSKRSGVRKAAWESIHTAAANAGIWAGDIKDAGGGLWGTVKGLVTSAHANSLTGQGSFAQNLAANLLGKDGRQSIGSGIGGLLGSVFSPLGKTGVGKYAGNVFSSLGNMAKSTTGLMWTLIGESDTSSPGKSLMGNLVQGITGTLSGGAGVLKSVWSPIVSGFGSIFSGAAPVIGVISAIIAVVSILGDHLEDIRGIIQNVFGEKGVAIFDKFVGVLQNIGSVIQGLFEDGGVANAFAPLRDAITNLFGDDAGAAFDGLVEILQAVMGVVQQVVEFATGTVKPIIEDIFGFITGTVVPILVQTFTSAAPSIAGIVSGLGSAIMTVMQIIGEAIQAVMPIVKNVITAVMNIASVVIPAVLAGASALLDGIGPILESIKTVFEGLIQFLSGVFTGDWGKIWEGVKQIFGGAFDALVGLFKTPINAVFALINKAIQGINSIGITLPNWGILGDAAGKSLSINIPEIPLLAKGGFTDGVSIAGEAGREAVISFQRGVRAQNIATWAQAGRMLGVSAEQALGAAGGTELKDIRADERESGGGSFTFAPNIVIQGNADRDVLDEALRRARDEFEAWYEQMMRRRARMAY</sequence>
<evidence type="ECO:0000313" key="5">
    <source>
        <dbReference type="EMBL" id="DAF62908.1"/>
    </source>
</evidence>
<dbReference type="Pfam" id="PF10145">
    <property type="entry name" value="PhageMin_Tail"/>
    <property type="match status" value="1"/>
</dbReference>
<keyword evidence="2" id="KW-1188">Viral release from host cell</keyword>
<keyword evidence="1" id="KW-1245">Viral tail assembly</keyword>
<name>A0A8S5THV5_9CAUD</name>
<proteinExistence type="predicted"/>
<dbReference type="NCBIfam" id="TIGR01760">
    <property type="entry name" value="tape_meas_TP901"/>
    <property type="match status" value="1"/>
</dbReference>
<evidence type="ECO:0000256" key="2">
    <source>
        <dbReference type="ARBA" id="ARBA00022612"/>
    </source>
</evidence>
<evidence type="ECO:0000256" key="3">
    <source>
        <dbReference type="SAM" id="Phobius"/>
    </source>
</evidence>
<evidence type="ECO:0000256" key="1">
    <source>
        <dbReference type="ARBA" id="ARBA00022465"/>
    </source>
</evidence>
<organism evidence="5">
    <name type="scientific">Caudovirales sp. ctu3532</name>
    <dbReference type="NCBI Taxonomy" id="2827639"/>
    <lineage>
        <taxon>Viruses</taxon>
        <taxon>Duplodnaviria</taxon>
        <taxon>Heunggongvirae</taxon>
        <taxon>Uroviricota</taxon>
        <taxon>Caudoviricetes</taxon>
    </lineage>
</organism>
<evidence type="ECO:0000259" key="4">
    <source>
        <dbReference type="Pfam" id="PF10145"/>
    </source>
</evidence>
<feature type="transmembrane region" description="Helical" evidence="3">
    <location>
        <begin position="708"/>
        <end position="732"/>
    </location>
</feature>
<feature type="domain" description="Phage tail tape measure protein" evidence="4">
    <location>
        <begin position="107"/>
        <end position="309"/>
    </location>
</feature>
<dbReference type="InterPro" id="IPR010090">
    <property type="entry name" value="Phage_tape_meas"/>
</dbReference>
<dbReference type="GO" id="GO:0098003">
    <property type="term" value="P:viral tail assembly"/>
    <property type="evidence" value="ECO:0007669"/>
    <property type="project" value="UniProtKB-KW"/>
</dbReference>
<dbReference type="EMBL" id="BK032830">
    <property type="protein sequence ID" value="DAF62908.1"/>
    <property type="molecule type" value="Genomic_DNA"/>
</dbReference>
<feature type="transmembrane region" description="Helical" evidence="3">
    <location>
        <begin position="856"/>
        <end position="875"/>
    </location>
</feature>
<keyword evidence="3" id="KW-0812">Transmembrane</keyword>
<accession>A0A8S5THV5</accession>
<feature type="transmembrane region" description="Helical" evidence="3">
    <location>
        <begin position="887"/>
        <end position="911"/>
    </location>
</feature>
<protein>
    <submittedName>
        <fullName evidence="5">Minor tail protein</fullName>
    </submittedName>
</protein>